<organism evidence="1 2">
    <name type="scientific">Georgenia halophila</name>
    <dbReference type="NCBI Taxonomy" id="620889"/>
    <lineage>
        <taxon>Bacteria</taxon>
        <taxon>Bacillati</taxon>
        <taxon>Actinomycetota</taxon>
        <taxon>Actinomycetes</taxon>
        <taxon>Micrococcales</taxon>
        <taxon>Bogoriellaceae</taxon>
        <taxon>Georgenia</taxon>
    </lineage>
</organism>
<protein>
    <submittedName>
        <fullName evidence="1">Uncharacterized protein</fullName>
    </submittedName>
</protein>
<dbReference type="Proteomes" id="UP001500622">
    <property type="component" value="Unassembled WGS sequence"/>
</dbReference>
<dbReference type="EMBL" id="BAABGN010000007">
    <property type="protein sequence ID" value="GAA4422493.1"/>
    <property type="molecule type" value="Genomic_DNA"/>
</dbReference>
<evidence type="ECO:0000313" key="2">
    <source>
        <dbReference type="Proteomes" id="UP001500622"/>
    </source>
</evidence>
<name>A0ABP8L483_9MICO</name>
<comment type="caution">
    <text evidence="1">The sequence shown here is derived from an EMBL/GenBank/DDBJ whole genome shotgun (WGS) entry which is preliminary data.</text>
</comment>
<evidence type="ECO:0000313" key="1">
    <source>
        <dbReference type="EMBL" id="GAA4422493.1"/>
    </source>
</evidence>
<gene>
    <name evidence="1" type="ORF">GCM10023169_17030</name>
</gene>
<reference evidence="2" key="1">
    <citation type="journal article" date="2019" name="Int. J. Syst. Evol. Microbiol.">
        <title>The Global Catalogue of Microorganisms (GCM) 10K type strain sequencing project: providing services to taxonomists for standard genome sequencing and annotation.</title>
        <authorList>
            <consortium name="The Broad Institute Genomics Platform"/>
            <consortium name="The Broad Institute Genome Sequencing Center for Infectious Disease"/>
            <person name="Wu L."/>
            <person name="Ma J."/>
        </authorList>
    </citation>
    <scope>NUCLEOTIDE SEQUENCE [LARGE SCALE GENOMIC DNA]</scope>
    <source>
        <strain evidence="2">JCM 17810</strain>
    </source>
</reference>
<sequence>MHAGPDGLGVGVGMVGELGEDREAWTGHAQLHTTEQLDVVVPQVLFGWHRTSTPPFLEWIKYRTGS</sequence>
<accession>A0ABP8L483</accession>
<keyword evidence="2" id="KW-1185">Reference proteome</keyword>
<proteinExistence type="predicted"/>